<keyword evidence="2" id="KW-1185">Reference proteome</keyword>
<protein>
    <submittedName>
        <fullName evidence="1">Uncharacterized protein</fullName>
    </submittedName>
</protein>
<sequence>MELDSFQLLLKKITMRGYSADDDFATGHPEWLRRFGGWLRSGEMVFPLVRVQGLERAVTALLEVIRGDHLGTVVVEL</sequence>
<dbReference type="Gene3D" id="3.40.50.720">
    <property type="entry name" value="NAD(P)-binding Rossmann-like Domain"/>
    <property type="match status" value="1"/>
</dbReference>
<evidence type="ECO:0000313" key="2">
    <source>
        <dbReference type="Proteomes" id="UP001552594"/>
    </source>
</evidence>
<comment type="caution">
    <text evidence="1">The sequence shown here is derived from an EMBL/GenBank/DDBJ whole genome shotgun (WGS) entry which is preliminary data.</text>
</comment>
<organism evidence="1 2">
    <name type="scientific">Streptomyces orinoci</name>
    <name type="common">Streptoverticillium orinoci</name>
    <dbReference type="NCBI Taxonomy" id="67339"/>
    <lineage>
        <taxon>Bacteria</taxon>
        <taxon>Bacillati</taxon>
        <taxon>Actinomycetota</taxon>
        <taxon>Actinomycetes</taxon>
        <taxon>Kitasatosporales</taxon>
        <taxon>Streptomycetaceae</taxon>
        <taxon>Streptomyces</taxon>
    </lineage>
</organism>
<reference evidence="1 2" key="1">
    <citation type="submission" date="2024-06" db="EMBL/GenBank/DDBJ databases">
        <title>The Natural Products Discovery Center: Release of the First 8490 Sequenced Strains for Exploring Actinobacteria Biosynthetic Diversity.</title>
        <authorList>
            <person name="Kalkreuter E."/>
            <person name="Kautsar S.A."/>
            <person name="Yang D."/>
            <person name="Bader C.D."/>
            <person name="Teijaro C.N."/>
            <person name="Fluegel L."/>
            <person name="Davis C.M."/>
            <person name="Simpson J.R."/>
            <person name="Lauterbach L."/>
            <person name="Steele A.D."/>
            <person name="Gui C."/>
            <person name="Meng S."/>
            <person name="Li G."/>
            <person name="Viehrig K."/>
            <person name="Ye F."/>
            <person name="Su P."/>
            <person name="Kiefer A.F."/>
            <person name="Nichols A."/>
            <person name="Cepeda A.J."/>
            <person name="Yan W."/>
            <person name="Fan B."/>
            <person name="Jiang Y."/>
            <person name="Adhikari A."/>
            <person name="Zheng C.-J."/>
            <person name="Schuster L."/>
            <person name="Cowan T.M."/>
            <person name="Smanski M.J."/>
            <person name="Chevrette M.G."/>
            <person name="De Carvalho L.P.S."/>
            <person name="Shen B."/>
        </authorList>
    </citation>
    <scope>NUCLEOTIDE SEQUENCE [LARGE SCALE GENOMIC DNA]</scope>
    <source>
        <strain evidence="1 2">NPDC052347</strain>
    </source>
</reference>
<name>A0ABV3K0D5_STRON</name>
<evidence type="ECO:0000313" key="1">
    <source>
        <dbReference type="EMBL" id="MEV5507310.1"/>
    </source>
</evidence>
<accession>A0ABV3K0D5</accession>
<gene>
    <name evidence="1" type="ORF">AB0L16_12640</name>
</gene>
<dbReference type="Proteomes" id="UP001552594">
    <property type="component" value="Unassembled WGS sequence"/>
</dbReference>
<dbReference type="EMBL" id="JBFAUK010000007">
    <property type="protein sequence ID" value="MEV5507310.1"/>
    <property type="molecule type" value="Genomic_DNA"/>
</dbReference>
<dbReference type="Gene3D" id="3.90.180.10">
    <property type="entry name" value="Medium-chain alcohol dehydrogenases, catalytic domain"/>
    <property type="match status" value="1"/>
</dbReference>
<proteinExistence type="predicted"/>